<dbReference type="EMBL" id="AXNT01000077">
    <property type="protein sequence ID" value="KGM01890.1"/>
    <property type="molecule type" value="Genomic_DNA"/>
</dbReference>
<dbReference type="InterPro" id="IPR011006">
    <property type="entry name" value="CheY-like_superfamily"/>
</dbReference>
<evidence type="ECO:0000313" key="7">
    <source>
        <dbReference type="Proteomes" id="UP000029833"/>
    </source>
</evidence>
<feature type="modified residue" description="4-aspartylphosphate" evidence="3">
    <location>
        <position position="53"/>
    </location>
</feature>
<reference evidence="6 7" key="1">
    <citation type="submission" date="2013-10" db="EMBL/GenBank/DDBJ databases">
        <authorList>
            <person name="Wang G."/>
            <person name="Zhuang W."/>
        </authorList>
    </citation>
    <scope>NUCLEOTIDE SEQUENCE [LARGE SCALE GENOMIC DNA]</scope>
    <source>
        <strain evidence="6 7">DSM 20118</strain>
    </source>
</reference>
<protein>
    <recommendedName>
        <fullName evidence="8">LuxR family transcriptional regulator</fullName>
    </recommendedName>
</protein>
<proteinExistence type="predicted"/>
<dbReference type="SUPFAM" id="SSF46894">
    <property type="entry name" value="C-terminal effector domain of the bipartite response regulators"/>
    <property type="match status" value="1"/>
</dbReference>
<accession>A0A0A0B4Y6</accession>
<dbReference type="SMART" id="SM00448">
    <property type="entry name" value="REC"/>
    <property type="match status" value="1"/>
</dbReference>
<dbReference type="CDD" id="cd06170">
    <property type="entry name" value="LuxR_C_like"/>
    <property type="match status" value="1"/>
</dbReference>
<dbReference type="AlphaFoldDB" id="A0A0A0B4Y6"/>
<dbReference type="OrthoDB" id="9808843at2"/>
<dbReference type="Pfam" id="PF00072">
    <property type="entry name" value="Response_reg"/>
    <property type="match status" value="1"/>
</dbReference>
<evidence type="ECO:0000256" key="1">
    <source>
        <dbReference type="ARBA" id="ARBA00022553"/>
    </source>
</evidence>
<evidence type="ECO:0000259" key="4">
    <source>
        <dbReference type="PROSITE" id="PS50043"/>
    </source>
</evidence>
<dbReference type="InterPro" id="IPR001789">
    <property type="entry name" value="Sig_transdc_resp-reg_receiver"/>
</dbReference>
<keyword evidence="7" id="KW-1185">Reference proteome</keyword>
<dbReference type="PRINTS" id="PR00038">
    <property type="entry name" value="HTHLUXR"/>
</dbReference>
<dbReference type="CDD" id="cd17535">
    <property type="entry name" value="REC_NarL-like"/>
    <property type="match status" value="1"/>
</dbReference>
<dbReference type="GO" id="GO:0006355">
    <property type="term" value="P:regulation of DNA-templated transcription"/>
    <property type="evidence" value="ECO:0007669"/>
    <property type="project" value="InterPro"/>
</dbReference>
<dbReference type="STRING" id="1408250.Q760_16625"/>
<sequence>MRILVVDDNKLIRLGLRASLEGLDGVAAVQEAVNGQDALDAAGTFAPDIALLDVRMPVMDGLTALPRLLEHCKVVMLTNTDDLDVVADAMTLGASGYILHGSLEPEGILAALRACLLGGTFTAGLAPWERLAAPATGAVATEEQTVLSPRETEIMELVAEGLANGQIAVRLFLSEKTVKNHINSIFAKLGVSSRPQAMALWHAGLRGPRDPR</sequence>
<feature type="domain" description="Response regulatory" evidence="5">
    <location>
        <begin position="2"/>
        <end position="115"/>
    </location>
</feature>
<organism evidence="6 7">
    <name type="scientific">Cellulomonas cellasea DSM 20118</name>
    <dbReference type="NCBI Taxonomy" id="1408250"/>
    <lineage>
        <taxon>Bacteria</taxon>
        <taxon>Bacillati</taxon>
        <taxon>Actinomycetota</taxon>
        <taxon>Actinomycetes</taxon>
        <taxon>Micrococcales</taxon>
        <taxon>Cellulomonadaceae</taxon>
        <taxon>Cellulomonas</taxon>
    </lineage>
</organism>
<evidence type="ECO:0000313" key="6">
    <source>
        <dbReference type="EMBL" id="KGM01890.1"/>
    </source>
</evidence>
<dbReference type="PROSITE" id="PS50110">
    <property type="entry name" value="RESPONSE_REGULATORY"/>
    <property type="match status" value="1"/>
</dbReference>
<evidence type="ECO:0000256" key="3">
    <source>
        <dbReference type="PROSITE-ProRule" id="PRU00169"/>
    </source>
</evidence>
<dbReference type="GO" id="GO:0003677">
    <property type="term" value="F:DNA binding"/>
    <property type="evidence" value="ECO:0007669"/>
    <property type="project" value="UniProtKB-KW"/>
</dbReference>
<dbReference type="PANTHER" id="PTHR43214:SF43">
    <property type="entry name" value="TWO-COMPONENT RESPONSE REGULATOR"/>
    <property type="match status" value="1"/>
</dbReference>
<dbReference type="Pfam" id="PF00196">
    <property type="entry name" value="GerE"/>
    <property type="match status" value="1"/>
</dbReference>
<evidence type="ECO:0000259" key="5">
    <source>
        <dbReference type="PROSITE" id="PS50110"/>
    </source>
</evidence>
<dbReference type="InterPro" id="IPR039420">
    <property type="entry name" value="WalR-like"/>
</dbReference>
<name>A0A0A0B4Y6_9CELL</name>
<comment type="caution">
    <text evidence="6">The sequence shown here is derived from an EMBL/GenBank/DDBJ whole genome shotgun (WGS) entry which is preliminary data.</text>
</comment>
<dbReference type="InterPro" id="IPR016032">
    <property type="entry name" value="Sig_transdc_resp-reg_C-effctor"/>
</dbReference>
<gene>
    <name evidence="6" type="ORF">Q760_16625</name>
</gene>
<evidence type="ECO:0008006" key="8">
    <source>
        <dbReference type="Google" id="ProtNLM"/>
    </source>
</evidence>
<dbReference type="PROSITE" id="PS50043">
    <property type="entry name" value="HTH_LUXR_2"/>
    <property type="match status" value="1"/>
</dbReference>
<keyword evidence="1 3" id="KW-0597">Phosphoprotein</keyword>
<dbReference type="GO" id="GO:0000160">
    <property type="term" value="P:phosphorelay signal transduction system"/>
    <property type="evidence" value="ECO:0007669"/>
    <property type="project" value="InterPro"/>
</dbReference>
<dbReference type="InterPro" id="IPR000792">
    <property type="entry name" value="Tscrpt_reg_LuxR_C"/>
</dbReference>
<dbReference type="SMART" id="SM00421">
    <property type="entry name" value="HTH_LUXR"/>
    <property type="match status" value="1"/>
</dbReference>
<dbReference type="SUPFAM" id="SSF52172">
    <property type="entry name" value="CheY-like"/>
    <property type="match status" value="1"/>
</dbReference>
<dbReference type="RefSeq" id="WP_034630794.1">
    <property type="nucleotide sequence ID" value="NZ_AXNT01000077.1"/>
</dbReference>
<dbReference type="Gene3D" id="3.40.50.2300">
    <property type="match status" value="1"/>
</dbReference>
<evidence type="ECO:0000256" key="2">
    <source>
        <dbReference type="ARBA" id="ARBA00023125"/>
    </source>
</evidence>
<keyword evidence="2" id="KW-0238">DNA-binding</keyword>
<dbReference type="InterPro" id="IPR058245">
    <property type="entry name" value="NreC/VraR/RcsB-like_REC"/>
</dbReference>
<dbReference type="Proteomes" id="UP000029833">
    <property type="component" value="Unassembled WGS sequence"/>
</dbReference>
<dbReference type="PROSITE" id="PS00622">
    <property type="entry name" value="HTH_LUXR_1"/>
    <property type="match status" value="1"/>
</dbReference>
<feature type="domain" description="HTH luxR-type" evidence="4">
    <location>
        <begin position="140"/>
        <end position="205"/>
    </location>
</feature>
<dbReference type="PANTHER" id="PTHR43214">
    <property type="entry name" value="TWO-COMPONENT RESPONSE REGULATOR"/>
    <property type="match status" value="1"/>
</dbReference>